<protein>
    <submittedName>
        <fullName evidence="3">Uncharacterized protein</fullName>
    </submittedName>
</protein>
<accession>A0AAD7FW58</accession>
<evidence type="ECO:0000313" key="1">
    <source>
        <dbReference type="EMBL" id="KAJ7608197.1"/>
    </source>
</evidence>
<proteinExistence type="predicted"/>
<name>A0AAD7FW58_9AGAR</name>
<evidence type="ECO:0000313" key="3">
    <source>
        <dbReference type="EMBL" id="KAJ7641357.1"/>
    </source>
</evidence>
<dbReference type="EMBL" id="JARKIF010000046">
    <property type="protein sequence ID" value="KAJ7608197.1"/>
    <property type="molecule type" value="Genomic_DNA"/>
</dbReference>
<gene>
    <name evidence="3" type="ORF">FB45DRAFT_737562</name>
    <name evidence="2" type="ORF">FB45DRAFT_759493</name>
    <name evidence="1" type="ORF">FB45DRAFT_763557</name>
</gene>
<reference evidence="3" key="1">
    <citation type="submission" date="2023-03" db="EMBL/GenBank/DDBJ databases">
        <title>Massive genome expansion in bonnet fungi (Mycena s.s.) driven by repeated elements and novel gene families across ecological guilds.</title>
        <authorList>
            <consortium name="Lawrence Berkeley National Laboratory"/>
            <person name="Harder C.B."/>
            <person name="Miyauchi S."/>
            <person name="Viragh M."/>
            <person name="Kuo A."/>
            <person name="Thoen E."/>
            <person name="Andreopoulos B."/>
            <person name="Lu D."/>
            <person name="Skrede I."/>
            <person name="Drula E."/>
            <person name="Henrissat B."/>
            <person name="Morin E."/>
            <person name="Kohler A."/>
            <person name="Barry K."/>
            <person name="LaButti K."/>
            <person name="Morin E."/>
            <person name="Salamov A."/>
            <person name="Lipzen A."/>
            <person name="Mereny Z."/>
            <person name="Hegedus B."/>
            <person name="Baldrian P."/>
            <person name="Stursova M."/>
            <person name="Weitz H."/>
            <person name="Taylor A."/>
            <person name="Grigoriev I.V."/>
            <person name="Nagy L.G."/>
            <person name="Martin F."/>
            <person name="Kauserud H."/>
        </authorList>
    </citation>
    <scope>NUCLEOTIDE SEQUENCE</scope>
    <source>
        <strain evidence="3">9284</strain>
    </source>
</reference>
<dbReference type="EMBL" id="JARKIF010000029">
    <property type="protein sequence ID" value="KAJ7613004.1"/>
    <property type="molecule type" value="Genomic_DNA"/>
</dbReference>
<dbReference type="EMBL" id="JARKIF010000004">
    <property type="protein sequence ID" value="KAJ7641357.1"/>
    <property type="molecule type" value="Genomic_DNA"/>
</dbReference>
<dbReference type="AlphaFoldDB" id="A0AAD7FW58"/>
<evidence type="ECO:0000313" key="2">
    <source>
        <dbReference type="EMBL" id="KAJ7613004.1"/>
    </source>
</evidence>
<sequence>MEAKLEGASFVGVKKLENGGVVYDCKSEEMAGWIKRDNHMKQFLAALGGSYSYRPRRQELLVERVDIGTKADDSGTWRLVEKDSGLEDGSIIGARWVKPPHQRSPTQSVAHLRVEFAQDEAANHAIDNGLFFNGRHHRARKTEDEPRRCAKCQQYGKHLARDCKAEADVCGRCAGGHRTKECTVTDLRTGAKCANCKVSGHGAVDRSCPVFQREMQKMKERDPTAAYRYFPTADSRTW</sequence>
<organism evidence="3 4">
    <name type="scientific">Roridomyces roridus</name>
    <dbReference type="NCBI Taxonomy" id="1738132"/>
    <lineage>
        <taxon>Eukaryota</taxon>
        <taxon>Fungi</taxon>
        <taxon>Dikarya</taxon>
        <taxon>Basidiomycota</taxon>
        <taxon>Agaricomycotina</taxon>
        <taxon>Agaricomycetes</taxon>
        <taxon>Agaricomycetidae</taxon>
        <taxon>Agaricales</taxon>
        <taxon>Marasmiineae</taxon>
        <taxon>Mycenaceae</taxon>
        <taxon>Roridomyces</taxon>
    </lineage>
</organism>
<dbReference type="Proteomes" id="UP001221142">
    <property type="component" value="Unassembled WGS sequence"/>
</dbReference>
<keyword evidence="4" id="KW-1185">Reference proteome</keyword>
<evidence type="ECO:0000313" key="4">
    <source>
        <dbReference type="Proteomes" id="UP001221142"/>
    </source>
</evidence>
<comment type="caution">
    <text evidence="3">The sequence shown here is derived from an EMBL/GenBank/DDBJ whole genome shotgun (WGS) entry which is preliminary data.</text>
</comment>
<feature type="non-terminal residue" evidence="3">
    <location>
        <position position="238"/>
    </location>
</feature>